<evidence type="ECO:0000259" key="4">
    <source>
        <dbReference type="Pfam" id="PF00056"/>
    </source>
</evidence>
<dbReference type="InterPro" id="IPR001557">
    <property type="entry name" value="L-lactate/malate_DH"/>
</dbReference>
<feature type="domain" description="Lactate/malate dehydrogenase N-terminal" evidence="4">
    <location>
        <begin position="61"/>
        <end position="122"/>
    </location>
</feature>
<dbReference type="PANTHER" id="PTHR43128:SF16">
    <property type="entry name" value="L-LACTATE DEHYDROGENASE"/>
    <property type="match status" value="1"/>
</dbReference>
<dbReference type="Pfam" id="PF02866">
    <property type="entry name" value="Ldh_1_C"/>
    <property type="match status" value="1"/>
</dbReference>
<dbReference type="EMBL" id="HBIV01003593">
    <property type="protein sequence ID" value="CAE0647498.1"/>
    <property type="molecule type" value="Transcribed_RNA"/>
</dbReference>
<dbReference type="InterPro" id="IPR015955">
    <property type="entry name" value="Lactate_DH/Glyco_Ohase_4_C"/>
</dbReference>
<feature type="domain" description="Lactate/malate dehydrogenase C-terminal" evidence="5">
    <location>
        <begin position="125"/>
        <end position="277"/>
    </location>
</feature>
<dbReference type="Gene3D" id="3.90.110.10">
    <property type="entry name" value="Lactate dehydrogenase/glycoside hydrolase, family 4, C-terminal"/>
    <property type="match status" value="1"/>
</dbReference>
<accession>A0A7S3YCB7</accession>
<dbReference type="Pfam" id="PF00056">
    <property type="entry name" value="Ldh_1_N"/>
    <property type="match status" value="1"/>
</dbReference>
<name>A0A7S3YCB7_9EUKA</name>
<dbReference type="Gene3D" id="3.40.50.720">
    <property type="entry name" value="NAD(P)-binding Rossmann-like Domain"/>
    <property type="match status" value="1"/>
</dbReference>
<evidence type="ECO:0000256" key="1">
    <source>
        <dbReference type="ARBA" id="ARBA00023002"/>
    </source>
</evidence>
<keyword evidence="1 3" id="KW-0560">Oxidoreductase</keyword>
<organism evidence="6">
    <name type="scientific">Lotharella globosa</name>
    <dbReference type="NCBI Taxonomy" id="91324"/>
    <lineage>
        <taxon>Eukaryota</taxon>
        <taxon>Sar</taxon>
        <taxon>Rhizaria</taxon>
        <taxon>Cercozoa</taxon>
        <taxon>Chlorarachniophyceae</taxon>
        <taxon>Lotharella</taxon>
    </lineage>
</organism>
<dbReference type="AlphaFoldDB" id="A0A7S3YCB7"/>
<evidence type="ECO:0008006" key="7">
    <source>
        <dbReference type="Google" id="ProtNLM"/>
    </source>
</evidence>
<evidence type="ECO:0000259" key="5">
    <source>
        <dbReference type="Pfam" id="PF02866"/>
    </source>
</evidence>
<protein>
    <recommendedName>
        <fullName evidence="7">L-lactate dehydrogenase</fullName>
    </recommendedName>
</protein>
<reference evidence="6" key="1">
    <citation type="submission" date="2021-01" db="EMBL/GenBank/DDBJ databases">
        <authorList>
            <person name="Corre E."/>
            <person name="Pelletier E."/>
            <person name="Niang G."/>
            <person name="Scheremetjew M."/>
            <person name="Finn R."/>
            <person name="Kale V."/>
            <person name="Holt S."/>
            <person name="Cochrane G."/>
            <person name="Meng A."/>
            <person name="Brown T."/>
            <person name="Cohen L."/>
        </authorList>
    </citation>
    <scope>NUCLEOTIDE SEQUENCE</scope>
    <source>
        <strain evidence="6">CCCM811</strain>
    </source>
</reference>
<dbReference type="SUPFAM" id="SSF56327">
    <property type="entry name" value="LDH C-terminal domain-like"/>
    <property type="match status" value="1"/>
</dbReference>
<evidence type="ECO:0000313" key="6">
    <source>
        <dbReference type="EMBL" id="CAE0647498.1"/>
    </source>
</evidence>
<dbReference type="SUPFAM" id="SSF51735">
    <property type="entry name" value="NAD(P)-binding Rossmann-fold domains"/>
    <property type="match status" value="1"/>
</dbReference>
<gene>
    <name evidence="6" type="ORF">LGLO00237_LOCUS2467</name>
</gene>
<dbReference type="PANTHER" id="PTHR43128">
    <property type="entry name" value="L-2-HYDROXYCARBOXYLATE DEHYDROGENASE (NAD(P)(+))"/>
    <property type="match status" value="1"/>
</dbReference>
<comment type="similarity">
    <text evidence="3">Belongs to the LDH/MDH superfamily.</text>
</comment>
<evidence type="ECO:0000256" key="2">
    <source>
        <dbReference type="ARBA" id="ARBA00023027"/>
    </source>
</evidence>
<dbReference type="InterPro" id="IPR001236">
    <property type="entry name" value="Lactate/malate_DH_N"/>
</dbReference>
<proteinExistence type="inferred from homology"/>
<dbReference type="InterPro" id="IPR022383">
    <property type="entry name" value="Lactate/malate_DH_C"/>
</dbReference>
<evidence type="ECO:0000256" key="3">
    <source>
        <dbReference type="RuleBase" id="RU003369"/>
    </source>
</evidence>
<keyword evidence="2" id="KW-0520">NAD</keyword>
<dbReference type="InterPro" id="IPR036291">
    <property type="entry name" value="NAD(P)-bd_dom_sf"/>
</dbReference>
<dbReference type="PRINTS" id="PR00086">
    <property type="entry name" value="LLDHDRGNASE"/>
</dbReference>
<dbReference type="GO" id="GO:0006089">
    <property type="term" value="P:lactate metabolic process"/>
    <property type="evidence" value="ECO:0007669"/>
    <property type="project" value="TreeGrafter"/>
</dbReference>
<dbReference type="GO" id="GO:0004459">
    <property type="term" value="F:L-lactate dehydrogenase (NAD+) activity"/>
    <property type="evidence" value="ECO:0007669"/>
    <property type="project" value="TreeGrafter"/>
</dbReference>
<sequence length="290" mass="32310">MRRRGHGSSGCGVPYRHPGSDGGIQGCEQRVHCYHHRWRKAEEGRYVESIHKDTGGRHFKNKKKSETREALLQRNVRILSSIAKSILPVKDDTLVLLVANPVDILTQLFQEISGIPRERVFGSGTFLDTMRLRTELSMRYNIAATHIHTYIVGMHGDLQIPLWGVGNVASVPVEEFFRLTEKDKKAIGDAARDKAYKIISAKGSTYYGIGACVAKLSAGFTQNRHQIYQLSTWHPQYGCYLSWPAVVSKKGVSGIVPVALTVKETEIVKKAAATIRFGVKNALNPKKSKL</sequence>